<organism evidence="1 2">
    <name type="scientific">Sedimentitalea xiamensis</name>
    <dbReference type="NCBI Taxonomy" id="3050037"/>
    <lineage>
        <taxon>Bacteria</taxon>
        <taxon>Pseudomonadati</taxon>
        <taxon>Pseudomonadota</taxon>
        <taxon>Alphaproteobacteria</taxon>
        <taxon>Rhodobacterales</taxon>
        <taxon>Paracoccaceae</taxon>
        <taxon>Sedimentitalea</taxon>
    </lineage>
</organism>
<dbReference type="Proteomes" id="UP001227126">
    <property type="component" value="Unassembled WGS sequence"/>
</dbReference>
<comment type="caution">
    <text evidence="1">The sequence shown here is derived from an EMBL/GenBank/DDBJ whole genome shotgun (WGS) entry which is preliminary data.</text>
</comment>
<dbReference type="Pfam" id="PF20086">
    <property type="entry name" value="DUF6478"/>
    <property type="match status" value="1"/>
</dbReference>
<protein>
    <submittedName>
        <fullName evidence="1">DUF6478 family protein</fullName>
    </submittedName>
</protein>
<evidence type="ECO:0000313" key="1">
    <source>
        <dbReference type="EMBL" id="MDK3071499.1"/>
    </source>
</evidence>
<dbReference type="RefSeq" id="WP_284483458.1">
    <property type="nucleotide sequence ID" value="NZ_JASNJE010000001.1"/>
</dbReference>
<evidence type="ECO:0000313" key="2">
    <source>
        <dbReference type="Proteomes" id="UP001227126"/>
    </source>
</evidence>
<reference evidence="1 2" key="1">
    <citation type="submission" date="2023-05" db="EMBL/GenBank/DDBJ databases">
        <title>Sedimentitalea sp. nov. JM2-8.</title>
        <authorList>
            <person name="Huang J."/>
        </authorList>
    </citation>
    <scope>NUCLEOTIDE SEQUENCE [LARGE SCALE GENOMIC DNA]</scope>
    <source>
        <strain evidence="1 2">JM2-8</strain>
    </source>
</reference>
<proteinExistence type="predicted"/>
<dbReference type="EMBL" id="JASNJE010000001">
    <property type="protein sequence ID" value="MDK3071499.1"/>
    <property type="molecule type" value="Genomic_DNA"/>
</dbReference>
<sequence length="253" mass="28716">MGKTWDRLLQTLALRRWKRLAGTAEQASLPDLRAHRTEARALRNSLDRLIHAADGRLALPAIGSSHFFRPHGTDWSWRPAPWRGPLPIPGISPIPDKFSLSDDVKLFHDSANPELTLRQVRNRSERDLAPFGLRLDAFHFDGSFLSLVVDLPKEACDGLSLFHLVRVDTVIEQERPSAVLARLNIAHGPNVEQLVLGIPERKRDASLEFDLACSRINDRRINGIWLDLILETPRMNQIILRDLTFARYPRAAL</sequence>
<accession>A0ABT7F8R4</accession>
<keyword evidence="2" id="KW-1185">Reference proteome</keyword>
<name>A0ABT7F8R4_9RHOB</name>
<dbReference type="InterPro" id="IPR045514">
    <property type="entry name" value="DUF6478"/>
</dbReference>
<gene>
    <name evidence="1" type="ORF">QO034_00120</name>
</gene>